<evidence type="ECO:0000313" key="1">
    <source>
        <dbReference type="EMBL" id="KAK3272266.1"/>
    </source>
</evidence>
<name>A0AAE0L4W3_9CHLO</name>
<feature type="non-terminal residue" evidence="1">
    <location>
        <position position="1"/>
    </location>
</feature>
<sequence length="93" mass="10722">DLARDGLTDKREPKNGEIISYGLVRSMGQFTKVFNCKDDAWTNMGFQMAMDLVAEVDSEVALAMLYRKNFIPGRILLIWLRVMRKIQVQLSRP</sequence>
<evidence type="ECO:0000313" key="2">
    <source>
        <dbReference type="Proteomes" id="UP001190700"/>
    </source>
</evidence>
<comment type="caution">
    <text evidence="1">The sequence shown here is derived from an EMBL/GenBank/DDBJ whole genome shotgun (WGS) entry which is preliminary data.</text>
</comment>
<gene>
    <name evidence="1" type="ORF">CYMTET_19425</name>
</gene>
<accession>A0AAE0L4W3</accession>
<dbReference type="Proteomes" id="UP001190700">
    <property type="component" value="Unassembled WGS sequence"/>
</dbReference>
<keyword evidence="2" id="KW-1185">Reference proteome</keyword>
<dbReference type="EMBL" id="LGRX02009067">
    <property type="protein sequence ID" value="KAK3272266.1"/>
    <property type="molecule type" value="Genomic_DNA"/>
</dbReference>
<dbReference type="AlphaFoldDB" id="A0AAE0L4W3"/>
<organism evidence="1 2">
    <name type="scientific">Cymbomonas tetramitiformis</name>
    <dbReference type="NCBI Taxonomy" id="36881"/>
    <lineage>
        <taxon>Eukaryota</taxon>
        <taxon>Viridiplantae</taxon>
        <taxon>Chlorophyta</taxon>
        <taxon>Pyramimonadophyceae</taxon>
        <taxon>Pyramimonadales</taxon>
        <taxon>Pyramimonadaceae</taxon>
        <taxon>Cymbomonas</taxon>
    </lineage>
</organism>
<proteinExistence type="predicted"/>
<protein>
    <submittedName>
        <fullName evidence="1">Uncharacterized protein</fullName>
    </submittedName>
</protein>
<reference evidence="1 2" key="1">
    <citation type="journal article" date="2015" name="Genome Biol. Evol.">
        <title>Comparative Genomics of a Bacterivorous Green Alga Reveals Evolutionary Causalities and Consequences of Phago-Mixotrophic Mode of Nutrition.</title>
        <authorList>
            <person name="Burns J.A."/>
            <person name="Paasch A."/>
            <person name="Narechania A."/>
            <person name="Kim E."/>
        </authorList>
    </citation>
    <scope>NUCLEOTIDE SEQUENCE [LARGE SCALE GENOMIC DNA]</scope>
    <source>
        <strain evidence="1 2">PLY_AMNH</strain>
    </source>
</reference>